<feature type="region of interest" description="Disordered" evidence="1">
    <location>
        <begin position="118"/>
        <end position="142"/>
    </location>
</feature>
<dbReference type="InterPro" id="IPR029063">
    <property type="entry name" value="SAM-dependent_MTases_sf"/>
</dbReference>
<feature type="compositionally biased region" description="Low complexity" evidence="1">
    <location>
        <begin position="201"/>
        <end position="216"/>
    </location>
</feature>
<name>A0ABQ8FZV1_9PEZI</name>
<evidence type="ECO:0000313" key="3">
    <source>
        <dbReference type="Proteomes" id="UP000774617"/>
    </source>
</evidence>
<feature type="region of interest" description="Disordered" evidence="1">
    <location>
        <begin position="528"/>
        <end position="563"/>
    </location>
</feature>
<evidence type="ECO:0000313" key="2">
    <source>
        <dbReference type="EMBL" id="KAH7038906.1"/>
    </source>
</evidence>
<feature type="compositionally biased region" description="Basic residues" evidence="1">
    <location>
        <begin position="538"/>
        <end position="547"/>
    </location>
</feature>
<feature type="region of interest" description="Disordered" evidence="1">
    <location>
        <begin position="1"/>
        <end position="91"/>
    </location>
</feature>
<evidence type="ECO:0008006" key="4">
    <source>
        <dbReference type="Google" id="ProtNLM"/>
    </source>
</evidence>
<evidence type="ECO:0000256" key="1">
    <source>
        <dbReference type="SAM" id="MobiDB-lite"/>
    </source>
</evidence>
<keyword evidence="3" id="KW-1185">Reference proteome</keyword>
<reference evidence="2 3" key="1">
    <citation type="journal article" date="2021" name="Nat. Commun.">
        <title>Genetic determinants of endophytism in the Arabidopsis root mycobiome.</title>
        <authorList>
            <person name="Mesny F."/>
            <person name="Miyauchi S."/>
            <person name="Thiergart T."/>
            <person name="Pickel B."/>
            <person name="Atanasova L."/>
            <person name="Karlsson M."/>
            <person name="Huettel B."/>
            <person name="Barry K.W."/>
            <person name="Haridas S."/>
            <person name="Chen C."/>
            <person name="Bauer D."/>
            <person name="Andreopoulos W."/>
            <person name="Pangilinan J."/>
            <person name="LaButti K."/>
            <person name="Riley R."/>
            <person name="Lipzen A."/>
            <person name="Clum A."/>
            <person name="Drula E."/>
            <person name="Henrissat B."/>
            <person name="Kohler A."/>
            <person name="Grigoriev I.V."/>
            <person name="Martin F.M."/>
            <person name="Hacquard S."/>
        </authorList>
    </citation>
    <scope>NUCLEOTIDE SEQUENCE [LARGE SCALE GENOMIC DNA]</scope>
    <source>
        <strain evidence="2 3">MPI-SDFR-AT-0080</strain>
    </source>
</reference>
<dbReference type="Proteomes" id="UP000774617">
    <property type="component" value="Unassembled WGS sequence"/>
</dbReference>
<dbReference type="SUPFAM" id="SSF53335">
    <property type="entry name" value="S-adenosyl-L-methionine-dependent methyltransferases"/>
    <property type="match status" value="1"/>
</dbReference>
<comment type="caution">
    <text evidence="2">The sequence shown here is derived from an EMBL/GenBank/DDBJ whole genome shotgun (WGS) entry which is preliminary data.</text>
</comment>
<proteinExistence type="predicted"/>
<sequence length="655" mass="73148">MGNPMFSADLSWSDQCAETVGQRRERRLRNREHGSSTQSFQSDESISKSSFWSLPVRKKNNTSKPSSHDSASRKTSKLSLQDRSHPMPNNDIFRDAAEWSIPAELPPTQLPVLPVLPSIASSESTGPEPRSPRGSTTRSSVCTVQHVGHDGHYRQKRIVEEVQVHEVQHLSEDSYVSRTTTRSTEISYLPLDSALADEDQTSPSTRGRSEGSTSSSLFALDNDTCSSAYQTPPDNGPRCNWQAPQDWDIASIRSYSNNRQSFESAFLCDPDAAELSQFQRFIRRMESAGPKVILERLKDEPSPDVLATDPYAKEEIAVEKYLWCLAALQLQNMENSLVPNQGVGPLLSLPTMFRQPKRVLELYSNLAEVYQLSAIYPKSHISYLTVRKPLPSLPLPSNIHPLVVPSAGLLPLPYATGSFNLIRCAALPSHLPASKIQPILRDLLRMLAPGGILELRLIDSTPVRATMGPRLRAWFEERLLLNLEKGFLCSRPLALLPGWVKDCGFRVLEGGERQKDLVAQRLRLPACAHPKESESRHTSLHSLRRKSRQDTAKRSTLEYNKQNGITGNSTRATDFAAVFEDPAEEAASAEGKALQGELAALVARGLWRDSWGALVDKGPTVGRDMIWWWDDPEIVRECWDYGTVFECGTMFAFKE</sequence>
<dbReference type="EMBL" id="JAGTJR010000032">
    <property type="protein sequence ID" value="KAH7038906.1"/>
    <property type="molecule type" value="Genomic_DNA"/>
</dbReference>
<feature type="region of interest" description="Disordered" evidence="1">
    <location>
        <begin position="190"/>
        <end position="217"/>
    </location>
</feature>
<protein>
    <recommendedName>
        <fullName evidence="4">Methyltransferase type 11 domain-containing protein</fullName>
    </recommendedName>
</protein>
<dbReference type="Gene3D" id="3.40.50.150">
    <property type="entry name" value="Vaccinia Virus protein VP39"/>
    <property type="match status" value="1"/>
</dbReference>
<accession>A0ABQ8FZV1</accession>
<organism evidence="2 3">
    <name type="scientific">Macrophomina phaseolina</name>
    <dbReference type="NCBI Taxonomy" id="35725"/>
    <lineage>
        <taxon>Eukaryota</taxon>
        <taxon>Fungi</taxon>
        <taxon>Dikarya</taxon>
        <taxon>Ascomycota</taxon>
        <taxon>Pezizomycotina</taxon>
        <taxon>Dothideomycetes</taxon>
        <taxon>Dothideomycetes incertae sedis</taxon>
        <taxon>Botryosphaeriales</taxon>
        <taxon>Botryosphaeriaceae</taxon>
        <taxon>Macrophomina</taxon>
    </lineage>
</organism>
<gene>
    <name evidence="2" type="ORF">B0J12DRAFT_676878</name>
</gene>
<feature type="compositionally biased region" description="Polar residues" evidence="1">
    <location>
        <begin position="35"/>
        <end position="52"/>
    </location>
</feature>